<evidence type="ECO:0000313" key="5">
    <source>
        <dbReference type="Proteomes" id="UP000226420"/>
    </source>
</evidence>
<comment type="subcellular location">
    <subcellularLocation>
        <location evidence="1">Membrane</location>
        <topology evidence="1">Single-pass membrane protein</topology>
    </subcellularLocation>
</comment>
<protein>
    <submittedName>
        <fullName evidence="4">Prepilin peptidase dependent protein C</fullName>
    </submittedName>
</protein>
<dbReference type="NCBIfam" id="TIGR02532">
    <property type="entry name" value="IV_pilin_GFxxxE"/>
    <property type="match status" value="1"/>
</dbReference>
<dbReference type="RefSeq" id="WP_074821912.1">
    <property type="nucleotide sequence ID" value="NZ_FOLW01000003.1"/>
</dbReference>
<dbReference type="InterPro" id="IPR022204">
    <property type="entry name" value="PpdC-like_C"/>
</dbReference>
<evidence type="ECO:0000256" key="1">
    <source>
        <dbReference type="ARBA" id="ARBA00004167"/>
    </source>
</evidence>
<dbReference type="Pfam" id="PF12528">
    <property type="entry name" value="T2SSppdC"/>
    <property type="match status" value="1"/>
</dbReference>
<dbReference type="EMBL" id="FOLW01000003">
    <property type="protein sequence ID" value="SFC67730.1"/>
    <property type="molecule type" value="Genomic_DNA"/>
</dbReference>
<accession>A0AAJ4WA33</accession>
<keyword evidence="2" id="KW-0812">Transmembrane</keyword>
<dbReference type="Pfam" id="PF07963">
    <property type="entry name" value="N_methyl"/>
    <property type="match status" value="1"/>
</dbReference>
<sequence>MPTLRPTLFSSQAGFSLIEVLVAMVLFSITILGLLKYQQVLTAQFSHYADSQSAWRLVAQALDIYPAKIENDSRLDKGHWQLNTQITPMVNGCNKVTVRVTAPGKIEAVLDRWFCD</sequence>
<evidence type="ECO:0000256" key="2">
    <source>
        <dbReference type="SAM" id="Phobius"/>
    </source>
</evidence>
<reference evidence="4 5" key="1">
    <citation type="submission" date="2016-10" db="EMBL/GenBank/DDBJ databases">
        <authorList>
            <person name="Varghese N."/>
            <person name="Submissions S."/>
        </authorList>
    </citation>
    <scope>NUCLEOTIDE SEQUENCE [LARGE SCALE GENOMIC DNA]</scope>
    <source>
        <strain evidence="4 5">DSM 5563</strain>
    </source>
</reference>
<dbReference type="PROSITE" id="PS00409">
    <property type="entry name" value="PROKAR_NTER_METHYL"/>
    <property type="match status" value="1"/>
</dbReference>
<organism evidence="4 5">
    <name type="scientific">Pragia fontium DSM 5563 = ATCC 49100</name>
    <dbReference type="NCBI Taxonomy" id="1122977"/>
    <lineage>
        <taxon>Bacteria</taxon>
        <taxon>Pseudomonadati</taxon>
        <taxon>Pseudomonadota</taxon>
        <taxon>Gammaproteobacteria</taxon>
        <taxon>Enterobacterales</taxon>
        <taxon>Budviciaceae</taxon>
        <taxon>Pragia</taxon>
    </lineage>
</organism>
<dbReference type="GO" id="GO:0016020">
    <property type="term" value="C:membrane"/>
    <property type="evidence" value="ECO:0007669"/>
    <property type="project" value="UniProtKB-SubCell"/>
</dbReference>
<gene>
    <name evidence="4" type="ORF">SAMN02745723_103288</name>
</gene>
<dbReference type="Proteomes" id="UP000226420">
    <property type="component" value="Unassembled WGS sequence"/>
</dbReference>
<keyword evidence="2" id="KW-0472">Membrane</keyword>
<proteinExistence type="predicted"/>
<evidence type="ECO:0000313" key="4">
    <source>
        <dbReference type="EMBL" id="SFC67730.1"/>
    </source>
</evidence>
<name>A0AAJ4WA33_9GAMM</name>
<evidence type="ECO:0000259" key="3">
    <source>
        <dbReference type="Pfam" id="PF12528"/>
    </source>
</evidence>
<dbReference type="AlphaFoldDB" id="A0AAJ4WA33"/>
<feature type="transmembrane region" description="Helical" evidence="2">
    <location>
        <begin position="12"/>
        <end position="35"/>
    </location>
</feature>
<comment type="caution">
    <text evidence="4">The sequence shown here is derived from an EMBL/GenBank/DDBJ whole genome shotgun (WGS) entry which is preliminary data.</text>
</comment>
<dbReference type="InterPro" id="IPR012902">
    <property type="entry name" value="N_methyl_site"/>
</dbReference>
<feature type="domain" description="Prepilin peptidase dependent protein C-like C-terminal" evidence="3">
    <location>
        <begin position="37"/>
        <end position="115"/>
    </location>
</feature>
<keyword evidence="2" id="KW-1133">Transmembrane helix</keyword>